<dbReference type="AlphaFoldDB" id="A0A2W2ABD7"/>
<keyword evidence="7" id="KW-1185">Reference proteome</keyword>
<dbReference type="GO" id="GO:0001671">
    <property type="term" value="F:ATPase activator activity"/>
    <property type="evidence" value="ECO:0007669"/>
    <property type="project" value="InterPro"/>
</dbReference>
<dbReference type="InterPro" id="IPR036869">
    <property type="entry name" value="J_dom_sf"/>
</dbReference>
<dbReference type="PROSITE" id="PS50076">
    <property type="entry name" value="DNAJ_2"/>
    <property type="match status" value="1"/>
</dbReference>
<feature type="domain" description="J" evidence="5">
    <location>
        <begin position="3"/>
        <end position="67"/>
    </location>
</feature>
<dbReference type="CDD" id="cd06257">
    <property type="entry name" value="DnaJ"/>
    <property type="match status" value="1"/>
</dbReference>
<comment type="caution">
    <text evidence="6">The sequence shown here is derived from an EMBL/GenBank/DDBJ whole genome shotgun (WGS) entry which is preliminary data.</text>
</comment>
<dbReference type="Pfam" id="PF07743">
    <property type="entry name" value="HSCB_C"/>
    <property type="match status" value="1"/>
</dbReference>
<name>A0A2W2ABD7_9BACT</name>
<dbReference type="PANTHER" id="PTHR14021">
    <property type="entry name" value="IRON-SULFUR CLUSTER CO-CHAPERONE PROTEIN HSCB"/>
    <property type="match status" value="1"/>
</dbReference>
<gene>
    <name evidence="6" type="ORF">DN068_12205</name>
</gene>
<dbReference type="Gene3D" id="1.20.1280.20">
    <property type="entry name" value="HscB, C-terminal domain"/>
    <property type="match status" value="1"/>
</dbReference>
<dbReference type="SUPFAM" id="SSF47144">
    <property type="entry name" value="HSC20 (HSCB), C-terminal oligomerisation domain"/>
    <property type="match status" value="1"/>
</dbReference>
<evidence type="ECO:0000256" key="4">
    <source>
        <dbReference type="SAM" id="Coils"/>
    </source>
</evidence>
<dbReference type="GO" id="GO:0051259">
    <property type="term" value="P:protein complex oligomerization"/>
    <property type="evidence" value="ECO:0007669"/>
    <property type="project" value="InterPro"/>
</dbReference>
<dbReference type="Proteomes" id="UP000248745">
    <property type="component" value="Unassembled WGS sequence"/>
</dbReference>
<evidence type="ECO:0000256" key="2">
    <source>
        <dbReference type="ARBA" id="ARBA00023186"/>
    </source>
</evidence>
<dbReference type="InterPro" id="IPR009073">
    <property type="entry name" value="HscB_oligo_C"/>
</dbReference>
<keyword evidence="2" id="KW-0143">Chaperone</keyword>
<dbReference type="InterPro" id="IPR004640">
    <property type="entry name" value="HscB"/>
</dbReference>
<evidence type="ECO:0000259" key="5">
    <source>
        <dbReference type="PROSITE" id="PS50076"/>
    </source>
</evidence>
<comment type="function">
    <text evidence="3">Co-chaperone involved in the maturation of iron-sulfur cluster-containing proteins. Seems to help targeting proteins to be folded toward HscA.</text>
</comment>
<accession>A0A2W2ABD7</accession>
<evidence type="ECO:0000313" key="6">
    <source>
        <dbReference type="EMBL" id="PZF72621.1"/>
    </source>
</evidence>
<reference evidence="6 7" key="1">
    <citation type="submission" date="2018-06" db="EMBL/GenBank/DDBJ databases">
        <title>Mucibacter soli gen. nov., sp. nov., a new member of the family Chitinophagaceae producing mucin.</title>
        <authorList>
            <person name="Kim M.-K."/>
            <person name="Park S."/>
            <person name="Kim T.-S."/>
            <person name="Joung Y."/>
            <person name="Han J.-H."/>
            <person name="Kim S.B."/>
        </authorList>
    </citation>
    <scope>NUCLEOTIDE SEQUENCE [LARGE SCALE GENOMIC DNA]</scope>
    <source>
        <strain evidence="6 7">R1-15</strain>
    </source>
</reference>
<dbReference type="PANTHER" id="PTHR14021:SF15">
    <property type="entry name" value="IRON-SULFUR CLUSTER CO-CHAPERONE PROTEIN HSCB"/>
    <property type="match status" value="1"/>
</dbReference>
<organism evidence="6 7">
    <name type="scientific">Taibaiella soli</name>
    <dbReference type="NCBI Taxonomy" id="1649169"/>
    <lineage>
        <taxon>Bacteria</taxon>
        <taxon>Pseudomonadati</taxon>
        <taxon>Bacteroidota</taxon>
        <taxon>Chitinophagia</taxon>
        <taxon>Chitinophagales</taxon>
        <taxon>Chitinophagaceae</taxon>
        <taxon>Taibaiella</taxon>
    </lineage>
</organism>
<evidence type="ECO:0000256" key="3">
    <source>
        <dbReference type="ARBA" id="ARBA00025596"/>
    </source>
</evidence>
<sequence length="176" mass="20625">MINYFELYDLKPQFKPDSAKVKSKFYELSRKYHPDRFTMADHAHRAEALRMAAINNDAYKTLNNLDATMAYVLQLNGLLEQDEKYNLPPAFLMEMMELNEAITEYEMDEENESAKKNALAALEEQMSGWDTVVAPLLSQFDNGEQTPDLLPKIKDFYFRRKYLLRIQQRVLIFAAH</sequence>
<dbReference type="GO" id="GO:0044571">
    <property type="term" value="P:[2Fe-2S] cluster assembly"/>
    <property type="evidence" value="ECO:0007669"/>
    <property type="project" value="InterPro"/>
</dbReference>
<dbReference type="EMBL" id="QKTW01000017">
    <property type="protein sequence ID" value="PZF72621.1"/>
    <property type="molecule type" value="Genomic_DNA"/>
</dbReference>
<dbReference type="GO" id="GO:0051087">
    <property type="term" value="F:protein-folding chaperone binding"/>
    <property type="evidence" value="ECO:0007669"/>
    <property type="project" value="InterPro"/>
</dbReference>
<feature type="coiled-coil region" evidence="4">
    <location>
        <begin position="95"/>
        <end position="125"/>
    </location>
</feature>
<dbReference type="InterPro" id="IPR001623">
    <property type="entry name" value="DnaJ_domain"/>
</dbReference>
<evidence type="ECO:0000313" key="7">
    <source>
        <dbReference type="Proteomes" id="UP000248745"/>
    </source>
</evidence>
<dbReference type="OrthoDB" id="287587at2"/>
<keyword evidence="4" id="KW-0175">Coiled coil</keyword>
<dbReference type="InterPro" id="IPR036386">
    <property type="entry name" value="HscB_C_sf"/>
</dbReference>
<dbReference type="SUPFAM" id="SSF46565">
    <property type="entry name" value="Chaperone J-domain"/>
    <property type="match status" value="1"/>
</dbReference>
<protein>
    <submittedName>
        <fullName evidence="6">Fe-S protein assembly co-chaperone HscB</fullName>
    </submittedName>
</protein>
<proteinExistence type="inferred from homology"/>
<comment type="similarity">
    <text evidence="1">Belongs to the HscB family.</text>
</comment>
<dbReference type="Gene3D" id="1.10.287.110">
    <property type="entry name" value="DnaJ domain"/>
    <property type="match status" value="1"/>
</dbReference>
<evidence type="ECO:0000256" key="1">
    <source>
        <dbReference type="ARBA" id="ARBA00010476"/>
    </source>
</evidence>